<evidence type="ECO:0000256" key="1">
    <source>
        <dbReference type="SAM" id="Phobius"/>
    </source>
</evidence>
<keyword evidence="1" id="KW-0472">Membrane</keyword>
<accession>A0A521B0U3</accession>
<evidence type="ECO:0000313" key="2">
    <source>
        <dbReference type="EMBL" id="SMO40659.1"/>
    </source>
</evidence>
<dbReference type="Proteomes" id="UP000315636">
    <property type="component" value="Unassembled WGS sequence"/>
</dbReference>
<name>A0A521B0U3_9BACL</name>
<evidence type="ECO:0000313" key="3">
    <source>
        <dbReference type="Proteomes" id="UP000315636"/>
    </source>
</evidence>
<organism evidence="2 3">
    <name type="scientific">Melghirimyces algeriensis</name>
    <dbReference type="NCBI Taxonomy" id="910412"/>
    <lineage>
        <taxon>Bacteria</taxon>
        <taxon>Bacillati</taxon>
        <taxon>Bacillota</taxon>
        <taxon>Bacilli</taxon>
        <taxon>Bacillales</taxon>
        <taxon>Thermoactinomycetaceae</taxon>
        <taxon>Melghirimyces</taxon>
    </lineage>
</organism>
<sequence length="92" mass="10549">MVYQRLLAILLLCIPGAAGIYGWNLMKDIIFEAMAGEGFHWLHFLGGLVLFLGGLAFLAGFWFYRDAKNNYIQPMFLSKKKRQRKKPSKGNH</sequence>
<keyword evidence="1" id="KW-0812">Transmembrane</keyword>
<reference evidence="2 3" key="1">
    <citation type="submission" date="2017-05" db="EMBL/GenBank/DDBJ databases">
        <authorList>
            <person name="Varghese N."/>
            <person name="Submissions S."/>
        </authorList>
    </citation>
    <scope>NUCLEOTIDE SEQUENCE [LARGE SCALE GENOMIC DNA]</scope>
    <source>
        <strain evidence="2 3">DSM 45474</strain>
    </source>
</reference>
<evidence type="ECO:0008006" key="4">
    <source>
        <dbReference type="Google" id="ProtNLM"/>
    </source>
</evidence>
<feature type="transmembrane region" description="Helical" evidence="1">
    <location>
        <begin position="42"/>
        <end position="64"/>
    </location>
</feature>
<dbReference type="RefSeq" id="WP_142504129.1">
    <property type="nucleotide sequence ID" value="NZ_FXTI01000001.1"/>
</dbReference>
<dbReference type="Pfam" id="PF11118">
    <property type="entry name" value="DUF2627"/>
    <property type="match status" value="1"/>
</dbReference>
<dbReference type="InterPro" id="IPR020138">
    <property type="entry name" value="Uncharacterised_YqzF"/>
</dbReference>
<dbReference type="AlphaFoldDB" id="A0A521B0U3"/>
<keyword evidence="1" id="KW-1133">Transmembrane helix</keyword>
<gene>
    <name evidence="2" type="ORF">SAMN06264849_101452</name>
</gene>
<proteinExistence type="predicted"/>
<dbReference type="OrthoDB" id="2989757at2"/>
<protein>
    <recommendedName>
        <fullName evidence="4">DUF2627 domain-containing protein</fullName>
    </recommendedName>
</protein>
<dbReference type="EMBL" id="FXTI01000001">
    <property type="protein sequence ID" value="SMO40659.1"/>
    <property type="molecule type" value="Genomic_DNA"/>
</dbReference>
<keyword evidence="3" id="KW-1185">Reference proteome</keyword>